<evidence type="ECO:0000313" key="1">
    <source>
        <dbReference type="EMBL" id="WUT48818.1"/>
    </source>
</evidence>
<reference evidence="1" key="1">
    <citation type="submission" date="2022-10" db="EMBL/GenBank/DDBJ databases">
        <title>The complete genomes of actinobacterial strains from the NBC collection.</title>
        <authorList>
            <person name="Joergensen T.S."/>
            <person name="Alvarez Arevalo M."/>
            <person name="Sterndorff E.B."/>
            <person name="Faurdal D."/>
            <person name="Vuksanovic O."/>
            <person name="Mourched A.-S."/>
            <person name="Charusanti P."/>
            <person name="Shaw S."/>
            <person name="Blin K."/>
            <person name="Weber T."/>
        </authorList>
    </citation>
    <scope>NUCLEOTIDE SEQUENCE</scope>
    <source>
        <strain evidence="1">NBC_00686</strain>
    </source>
</reference>
<evidence type="ECO:0000313" key="2">
    <source>
        <dbReference type="Proteomes" id="UP001432168"/>
    </source>
</evidence>
<organism evidence="1 2">
    <name type="scientific">Streptomyces pseudovenezuelae</name>
    <dbReference type="NCBI Taxonomy" id="67350"/>
    <lineage>
        <taxon>Bacteria</taxon>
        <taxon>Bacillati</taxon>
        <taxon>Actinomycetota</taxon>
        <taxon>Actinomycetes</taxon>
        <taxon>Kitasatosporales</taxon>
        <taxon>Streptomycetaceae</taxon>
        <taxon>Streptomyces</taxon>
        <taxon>Streptomyces aurantiacus group</taxon>
    </lineage>
</organism>
<dbReference type="EMBL" id="CP109011">
    <property type="protein sequence ID" value="WUT48818.1"/>
    <property type="molecule type" value="Genomic_DNA"/>
</dbReference>
<dbReference type="RefSeq" id="WP_329272338.1">
    <property type="nucleotide sequence ID" value="NZ_CP109011.1"/>
</dbReference>
<gene>
    <name evidence="1" type="ORF">OG929_43980</name>
</gene>
<dbReference type="Proteomes" id="UP001432168">
    <property type="component" value="Chromosome"/>
</dbReference>
<keyword evidence="2" id="KW-1185">Reference proteome</keyword>
<sequence length="137" mass="14562">MTTDVLVAYGTKNRSTAQIAEAGPRCWQIPLFPFHSTTGHLGVDHDSGLIIIGGKIVNVPSSSPLYANVEEVAQQLQQAGIAFNGQDHDLLHRGGVRAMSSLAGLLYRMETPREPHDVIEATQIPPSPAQAAAPSQG</sequence>
<proteinExistence type="predicted"/>
<accession>A0ABZ1X9G5</accession>
<name>A0ABZ1X9G5_9ACTN</name>
<protein>
    <submittedName>
        <fullName evidence="1">Uncharacterized protein</fullName>
    </submittedName>
</protein>